<feature type="domain" description="RanBD1" evidence="8">
    <location>
        <begin position="1675"/>
        <end position="1808"/>
    </location>
</feature>
<dbReference type="PROSITE" id="PS50196">
    <property type="entry name" value="RANBD1"/>
    <property type="match status" value="4"/>
</dbReference>
<dbReference type="SMART" id="SM00160">
    <property type="entry name" value="RanBD"/>
    <property type="match status" value="4"/>
</dbReference>
<feature type="compositionally biased region" description="Acidic residues" evidence="7">
    <location>
        <begin position="2253"/>
        <end position="2271"/>
    </location>
</feature>
<dbReference type="InterPro" id="IPR001876">
    <property type="entry name" value="Znf_RanBP2"/>
</dbReference>
<feature type="region of interest" description="Disordered" evidence="7">
    <location>
        <begin position="2246"/>
        <end position="2271"/>
    </location>
</feature>
<dbReference type="CDD" id="cd00835">
    <property type="entry name" value="RanBD_family"/>
    <property type="match status" value="1"/>
</dbReference>
<dbReference type="InterPro" id="IPR022011">
    <property type="entry name" value="IR1-M"/>
</dbReference>
<feature type="compositionally biased region" description="Polar residues" evidence="7">
    <location>
        <begin position="2053"/>
        <end position="2072"/>
    </location>
</feature>
<dbReference type="PANTHER" id="PTHR23138:SF87">
    <property type="entry name" value="E3 SUMO-PROTEIN LIGASE RANBP2"/>
    <property type="match status" value="1"/>
</dbReference>
<feature type="region of interest" description="Disordered" evidence="7">
    <location>
        <begin position="1462"/>
        <end position="1487"/>
    </location>
</feature>
<evidence type="ECO:0000313" key="11">
    <source>
        <dbReference type="Proteomes" id="UP000677054"/>
    </source>
</evidence>
<feature type="region of interest" description="Disordered" evidence="7">
    <location>
        <begin position="1643"/>
        <end position="1670"/>
    </location>
</feature>
<feature type="region of interest" description="Disordered" evidence="7">
    <location>
        <begin position="1993"/>
        <end position="2018"/>
    </location>
</feature>
<keyword evidence="1" id="KW-0597">Phosphoprotein</keyword>
<dbReference type="CDD" id="cd13179">
    <property type="entry name" value="RanBD_RanBP1"/>
    <property type="match status" value="1"/>
</dbReference>
<protein>
    <recommendedName>
        <fullName evidence="12">E3 SUMO-protein ligase RanBP2-like</fullName>
    </recommendedName>
</protein>
<keyword evidence="6" id="KW-0802">TPR repeat</keyword>
<feature type="domain" description="RanBD1" evidence="8">
    <location>
        <begin position="1326"/>
        <end position="1462"/>
    </location>
</feature>
<dbReference type="Gene3D" id="2.30.29.30">
    <property type="entry name" value="Pleckstrin-homology domain (PH domain)/Phosphotyrosine-binding domain (PTB)"/>
    <property type="match status" value="4"/>
</dbReference>
<sequence length="2394" mass="265379">MNPERLYQLANLHLRNGHLDEAEREVKKFLTATPNSASGYRLLGDILKEKGDKKGAFLRYKTSLEWDRGQEDLFQIGASILKELDTLPQEARLFAQMAEQSLGNAHSIVEDIRHCILADRAKVDAGSQKMLQASLADRLHSDPRNHTLLLDLIKSYIEGQNWRSAIQHLTTLLCNSELINDLNLCDSVIGLTKVIHDNAPQSMSFEVKLAHLTAHNLKAWASCMEENVNIQTFNACLMELNQVLCSSETEWKDGMKLILHCHFLADFCYFLSRLAQTKAKKGLILLNNSAAATPCLLYQAYTTDLPQSVTGFPILDSLSSLGHMRISQAGHWLLYQGEEAEQLVQKSFIEHGNKHGKQQLMKILGDSVPDICLNRGLVIPAQITLPTLDDLKSHDRVAAELNASKLVWQVWFFRIHPNEYQLPSGLLSLPRHALKMDKFSVEDISQDDVVAFLLLAANCIASSESLHVIPLAPTTGLQGEWWNAVMSICGGKTKGALKEQYKVISQGLEVVRTPDSTGLSPRLAAVLAQHFSKVSKLKNVDGWSKRATHHWKYALKALEASIEDKVWPSWNKFFDDPSKCSPNELKSLKTEGKLFLASQLPPEEALKQLASMSSPQALLMKAQLYRHFAQKCLSDKREEQLYAARDALLHAHDRLQSQEANPQLRSRISDLLEEIMADLTNMDVSAMTNGDSNSSYYSAIDVASPRTPRVGNHGSASIMHSTPVKTVSRDNQDETVRAMPLAYLVSSTDGVRRAMNRSSERVDTLVVMQEKIMNTQEKMMTTQEKMMTTQENMMATHEAVMKQVTQILQQGQDMMKDFLITMKVMAEAQGSVSKDMKNLVEVLKEKGDSAVPSADAWRSAYPFLSSQTAGMEDSYRRCQDMYYMQQAADASYYPQAATVGTLPLSESQVQSVLGVPTLPVSTAESTATLASLLAGPSSSQSSSLPLSTTNMHLGGSSTVTTTVSGFLSNIPKPLYSSLSPVIPTAMPSLMPGFQIPAVSTSQPTDSDLSPQTPGKQRNESVGSTGDDGYGMEECKAYFSPAIPLPEKVTVETGEEKEEVIFEERARLYRFVDKEWKERGTGQLKLLENKATNKVRLVMRQEQTLKVRANHCITPDANLQPMKNNDRAYIWAAQDYAESPDGIMEKFCVRFSASEIAKTFETVFCESQEKCKASISMTQEDSIENAEMASFNKETSTNSPVTTKANNDGKISFGGFTFAAKPTVFPVKTEDAEKPEKKEEILQKPFEGLKFSSPAEPSFGFSSLGSNVPSFSTLASVGTPTSLFQKDPNFKGWPGTGTQVFKPSISKEEDDSVDEKNESHEYEPNVEFTPVIDLPSLIDVKTGEEGQEVFFEERAKLFRYDINTKEWKERGVGVLKILHDTSNNKFRVVMRRDQVLKVCANFSITETLELQPKSDSEQVWVVIVQDYSEGVLEVQKLAIKFKNPEIAMKFKDKFEEAQDLLDIDDDSDSSDSSEAEPSPQLNTKPLKPLHEMFRPEEGSWECTGCYVRNAAANILCAACEAPREKKDETPKTDQVKSAALEQGKPELESTPKLEFSFSMLKDQPLFTIGSFGPASQTETDETPAISRTQSPAPFTFGTPKFQGAASTIQFTLPQAQPLISLASSPAFNTSGSFTFSFDAIKSKASPIKSPKSPEKAAPDEDDEENQSVENESDHIFFQPVISLPDLVELKTGEESEEILFEQRAKLFRFHSGEWKERGIGQVKILSNPDKGKVRIVMRREQVHKPCLNHYLLPELTFSVKDERSWLWAAMDYSENMEGSLEKFVIRLKNAEIARLFREKVELAQRRMAGEETGTIASTHNGEEEGIQIVYEATPTPEQRKRAEDLKLPPTFFLYETNPPPPCDGCRGCEDRLDSTPKKAGTGDASPAAQTSANTSIFGSLNLAGAVFGAKSGASSATPVFGSKASFGTGDSGGIFGSKPLQASTHTFGSTTPSISFKMPTPSCDANTSTPTMFGKADDSLPTFAALSNSQPQSFQSLGAGTSPFGSVSKSSAGDSGCGPEGITKPSILFKMPSSLDSPSFLKAGDSLPSFSALANASSSDQPSFLENQPSKSFQFPGAGKPIFGSGSKAKSKDTEDDHAEAEDHDDHDPHYEPIVPLPELVQVRTGEEDEEVLFSERSKLFRYDSDTKQWKERGIGLMKILKNSAANTIRLLFRREQVHKLACNHYLKPDMELMPLSSSNTSWMWTCIDFAEGEAKPEKLAVKFKSEALAKDFKQKWEACQQEIAEAELRNGQDQEESQEDEVDEDEDAVDEEEEEIKFQVEKVFEKKDGTWHQLPSPCTLSIYYDIGAYTWHIMMEDGEEHHANQVVTIQTTFFNSGPEVEWTACDSLQNPPYRRTFKAVFSSVSESLQFAETLGEALDTAQELETVDDVQTEP</sequence>
<dbReference type="GO" id="GO:0008270">
    <property type="term" value="F:zinc ion binding"/>
    <property type="evidence" value="ECO:0007669"/>
    <property type="project" value="UniProtKB-KW"/>
</dbReference>
<evidence type="ECO:0000256" key="7">
    <source>
        <dbReference type="SAM" id="MobiDB-lite"/>
    </source>
</evidence>
<keyword evidence="3 5" id="KW-0863">Zinc-finger</keyword>
<dbReference type="PROSITE" id="PS50005">
    <property type="entry name" value="TPR"/>
    <property type="match status" value="1"/>
</dbReference>
<evidence type="ECO:0000256" key="5">
    <source>
        <dbReference type="PROSITE-ProRule" id="PRU00322"/>
    </source>
</evidence>
<feature type="region of interest" description="Disordered" evidence="7">
    <location>
        <begin position="1294"/>
        <end position="1320"/>
    </location>
</feature>
<dbReference type="SMART" id="SM00547">
    <property type="entry name" value="ZnF_RBZ"/>
    <property type="match status" value="1"/>
</dbReference>
<dbReference type="InterPro" id="IPR000156">
    <property type="entry name" value="Ran_bind_dom"/>
</dbReference>
<gene>
    <name evidence="10" type="ORF">DSTB1V02_LOCUS3857</name>
</gene>
<name>A0A7R8X6S3_9CRUS</name>
<dbReference type="Pfam" id="PF12185">
    <property type="entry name" value="IR1-M"/>
    <property type="match status" value="1"/>
</dbReference>
<keyword evidence="2" id="KW-0479">Metal-binding</keyword>
<feature type="domain" description="RanBD1" evidence="8">
    <location>
        <begin position="2109"/>
        <end position="2245"/>
    </location>
</feature>
<dbReference type="InterPro" id="IPR045255">
    <property type="entry name" value="RanBP1-like"/>
</dbReference>
<accession>A0A7R8X6S3</accession>
<evidence type="ECO:0000256" key="1">
    <source>
        <dbReference type="ARBA" id="ARBA00022553"/>
    </source>
</evidence>
<dbReference type="Gene3D" id="1.25.40.10">
    <property type="entry name" value="Tetratricopeptide repeat domain"/>
    <property type="match status" value="1"/>
</dbReference>
<evidence type="ECO:0000313" key="10">
    <source>
        <dbReference type="EMBL" id="CAD7243951.1"/>
    </source>
</evidence>
<evidence type="ECO:0008006" key="12">
    <source>
        <dbReference type="Google" id="ProtNLM"/>
    </source>
</evidence>
<dbReference type="GO" id="GO:0005096">
    <property type="term" value="F:GTPase activator activity"/>
    <property type="evidence" value="ECO:0007669"/>
    <property type="project" value="TreeGrafter"/>
</dbReference>
<dbReference type="SUPFAM" id="SSF50729">
    <property type="entry name" value="PH domain-like"/>
    <property type="match status" value="4"/>
</dbReference>
<feature type="region of interest" description="Disordered" evidence="7">
    <location>
        <begin position="2053"/>
        <end position="2113"/>
    </location>
</feature>
<evidence type="ECO:0000256" key="2">
    <source>
        <dbReference type="ARBA" id="ARBA00022723"/>
    </source>
</evidence>
<dbReference type="InterPro" id="IPR045256">
    <property type="entry name" value="RanBP1_RanBD"/>
</dbReference>
<dbReference type="EMBL" id="CAJPEV010000532">
    <property type="protein sequence ID" value="CAG0886198.1"/>
    <property type="molecule type" value="Genomic_DNA"/>
</dbReference>
<evidence type="ECO:0000259" key="8">
    <source>
        <dbReference type="PROSITE" id="PS50196"/>
    </source>
</evidence>
<feature type="compositionally biased region" description="Polar residues" evidence="7">
    <location>
        <begin position="1993"/>
        <end position="2012"/>
    </location>
</feature>
<dbReference type="InterPro" id="IPR019734">
    <property type="entry name" value="TPR_rpt"/>
</dbReference>
<keyword evidence="4" id="KW-0862">Zinc</keyword>
<dbReference type="InterPro" id="IPR011993">
    <property type="entry name" value="PH-like_dom_sf"/>
</dbReference>
<evidence type="ECO:0000256" key="6">
    <source>
        <dbReference type="PROSITE-ProRule" id="PRU00339"/>
    </source>
</evidence>
<feature type="compositionally biased region" description="Acidic residues" evidence="7">
    <location>
        <begin position="1462"/>
        <end position="1473"/>
    </location>
</feature>
<evidence type="ECO:0000256" key="3">
    <source>
        <dbReference type="ARBA" id="ARBA00022771"/>
    </source>
</evidence>
<keyword evidence="11" id="KW-1185">Reference proteome</keyword>
<feature type="compositionally biased region" description="Polar residues" evidence="7">
    <location>
        <begin position="997"/>
        <end position="1023"/>
    </location>
</feature>
<dbReference type="GO" id="GO:0006913">
    <property type="term" value="P:nucleocytoplasmic transport"/>
    <property type="evidence" value="ECO:0007669"/>
    <property type="project" value="InterPro"/>
</dbReference>
<feature type="domain" description="RanBD1" evidence="8">
    <location>
        <begin position="1037"/>
        <end position="1172"/>
    </location>
</feature>
<feature type="repeat" description="TPR" evidence="6">
    <location>
        <begin position="3"/>
        <end position="36"/>
    </location>
</feature>
<dbReference type="Pfam" id="PF00638">
    <property type="entry name" value="Ran_BP1"/>
    <property type="match status" value="4"/>
</dbReference>
<dbReference type="Pfam" id="PF00641">
    <property type="entry name" value="Zn_ribbon_RanBP"/>
    <property type="match status" value="1"/>
</dbReference>
<dbReference type="PROSITE" id="PS01358">
    <property type="entry name" value="ZF_RANBP2_1"/>
    <property type="match status" value="1"/>
</dbReference>
<reference evidence="10" key="1">
    <citation type="submission" date="2020-11" db="EMBL/GenBank/DDBJ databases">
        <authorList>
            <person name="Tran Van P."/>
        </authorList>
    </citation>
    <scope>NUCLEOTIDE SEQUENCE</scope>
</reference>
<dbReference type="OrthoDB" id="2357150at2759"/>
<feature type="region of interest" description="Disordered" evidence="7">
    <location>
        <begin position="993"/>
        <end position="1027"/>
    </location>
</feature>
<feature type="domain" description="RanBP2-type" evidence="9">
    <location>
        <begin position="1495"/>
        <end position="1524"/>
    </location>
</feature>
<dbReference type="EMBL" id="LR900049">
    <property type="protein sequence ID" value="CAD7243951.1"/>
    <property type="molecule type" value="Genomic_DNA"/>
</dbReference>
<proteinExistence type="predicted"/>
<dbReference type="GO" id="GO:0005737">
    <property type="term" value="C:cytoplasm"/>
    <property type="evidence" value="ECO:0007669"/>
    <property type="project" value="TreeGrafter"/>
</dbReference>
<dbReference type="PROSITE" id="PS50199">
    <property type="entry name" value="ZF_RANBP2_2"/>
    <property type="match status" value="1"/>
</dbReference>
<evidence type="ECO:0000256" key="4">
    <source>
        <dbReference type="ARBA" id="ARBA00022833"/>
    </source>
</evidence>
<dbReference type="GO" id="GO:0005643">
    <property type="term" value="C:nuclear pore"/>
    <property type="evidence" value="ECO:0007669"/>
    <property type="project" value="TreeGrafter"/>
</dbReference>
<evidence type="ECO:0000259" key="9">
    <source>
        <dbReference type="PROSITE" id="PS50199"/>
    </source>
</evidence>
<dbReference type="SUPFAM" id="SSF48452">
    <property type="entry name" value="TPR-like"/>
    <property type="match status" value="1"/>
</dbReference>
<dbReference type="FunFam" id="2.30.29.30:FF:000018">
    <property type="entry name" value="E3 SUMO-protein ligase RanBP2"/>
    <property type="match status" value="4"/>
</dbReference>
<dbReference type="InterPro" id="IPR011990">
    <property type="entry name" value="TPR-like_helical_dom_sf"/>
</dbReference>
<dbReference type="Gene3D" id="4.10.1060.10">
    <property type="entry name" value="Zinc finger, RanBP2-type"/>
    <property type="match status" value="1"/>
</dbReference>
<dbReference type="PANTHER" id="PTHR23138">
    <property type="entry name" value="RAN BINDING PROTEIN"/>
    <property type="match status" value="1"/>
</dbReference>
<organism evidence="10">
    <name type="scientific">Darwinula stevensoni</name>
    <dbReference type="NCBI Taxonomy" id="69355"/>
    <lineage>
        <taxon>Eukaryota</taxon>
        <taxon>Metazoa</taxon>
        <taxon>Ecdysozoa</taxon>
        <taxon>Arthropoda</taxon>
        <taxon>Crustacea</taxon>
        <taxon>Oligostraca</taxon>
        <taxon>Ostracoda</taxon>
        <taxon>Podocopa</taxon>
        <taxon>Podocopida</taxon>
        <taxon>Darwinulocopina</taxon>
        <taxon>Darwinuloidea</taxon>
        <taxon>Darwinulidae</taxon>
        <taxon>Darwinula</taxon>
    </lineage>
</organism>
<dbReference type="Proteomes" id="UP000677054">
    <property type="component" value="Unassembled WGS sequence"/>
</dbReference>